<evidence type="ECO:0000313" key="3">
    <source>
        <dbReference type="Proteomes" id="UP000317881"/>
    </source>
</evidence>
<name>A0A4Y3VW55_9ACTN</name>
<evidence type="ECO:0000256" key="1">
    <source>
        <dbReference type="SAM" id="MobiDB-lite"/>
    </source>
</evidence>
<proteinExistence type="predicted"/>
<dbReference type="EMBL" id="BJND01000106">
    <property type="protein sequence ID" value="GEC10375.1"/>
    <property type="molecule type" value="Genomic_DNA"/>
</dbReference>
<reference evidence="2 3" key="1">
    <citation type="submission" date="2019-06" db="EMBL/GenBank/DDBJ databases">
        <title>Whole genome shotgun sequence of Streptomyces spinoverrucosus NBRC 14228.</title>
        <authorList>
            <person name="Hosoyama A."/>
            <person name="Uohara A."/>
            <person name="Ohji S."/>
            <person name="Ichikawa N."/>
        </authorList>
    </citation>
    <scope>NUCLEOTIDE SEQUENCE [LARGE SCALE GENOMIC DNA]</scope>
    <source>
        <strain evidence="2 3">NBRC 14228</strain>
    </source>
</reference>
<feature type="compositionally biased region" description="Basic residues" evidence="1">
    <location>
        <begin position="52"/>
        <end position="63"/>
    </location>
</feature>
<keyword evidence="3" id="KW-1185">Reference proteome</keyword>
<evidence type="ECO:0000313" key="2">
    <source>
        <dbReference type="EMBL" id="GEC10375.1"/>
    </source>
</evidence>
<protein>
    <submittedName>
        <fullName evidence="2">Uncharacterized protein</fullName>
    </submittedName>
</protein>
<organism evidence="2 3">
    <name type="scientific">Streptomyces spinoverrucosus</name>
    <dbReference type="NCBI Taxonomy" id="284043"/>
    <lineage>
        <taxon>Bacteria</taxon>
        <taxon>Bacillati</taxon>
        <taxon>Actinomycetota</taxon>
        <taxon>Actinomycetes</taxon>
        <taxon>Kitasatosporales</taxon>
        <taxon>Streptomycetaceae</taxon>
        <taxon>Streptomyces</taxon>
    </lineage>
</organism>
<sequence length="95" mass="10617">MRHQQVHRCREQQQHDAEHPRKDLPAGSRFRSAGHIKGTHGSQEIHGPTLIPRRHSRISRKATCRNAAGPRNRPNGQDFPGTGLPPDFSVPATGY</sequence>
<gene>
    <name evidence="2" type="ORF">SSP24_80300</name>
</gene>
<feature type="compositionally biased region" description="Basic and acidic residues" evidence="1">
    <location>
        <begin position="8"/>
        <end position="24"/>
    </location>
</feature>
<accession>A0A4Y3VW55</accession>
<dbReference type="Proteomes" id="UP000317881">
    <property type="component" value="Unassembled WGS sequence"/>
</dbReference>
<dbReference type="AlphaFoldDB" id="A0A4Y3VW55"/>
<feature type="region of interest" description="Disordered" evidence="1">
    <location>
        <begin position="1"/>
        <end position="95"/>
    </location>
</feature>
<comment type="caution">
    <text evidence="2">The sequence shown here is derived from an EMBL/GenBank/DDBJ whole genome shotgun (WGS) entry which is preliminary data.</text>
</comment>